<dbReference type="Proteomes" id="UP000257706">
    <property type="component" value="Unassembled WGS sequence"/>
</dbReference>
<dbReference type="EMBL" id="DMAI01000269">
    <property type="protein sequence ID" value="HAE49028.1"/>
    <property type="molecule type" value="Genomic_DNA"/>
</dbReference>
<evidence type="ECO:0000313" key="5">
    <source>
        <dbReference type="Proteomes" id="UP000257706"/>
    </source>
</evidence>
<reference evidence="2 5" key="2">
    <citation type="journal article" date="2018" name="Nat. Biotechnol.">
        <title>A standardized bacterial taxonomy based on genome phylogeny substantially revises the tree of life.</title>
        <authorList>
            <person name="Parks D.H."/>
            <person name="Chuvochina M."/>
            <person name="Waite D.W."/>
            <person name="Rinke C."/>
            <person name="Skarshewski A."/>
            <person name="Chaumeil P.A."/>
            <person name="Hugenholtz P."/>
        </authorList>
    </citation>
    <scope>NUCLEOTIDE SEQUENCE [LARGE SCALE GENOMIC DNA]</scope>
    <source>
        <strain evidence="2">UBA8739</strain>
    </source>
</reference>
<feature type="signal peptide" evidence="1">
    <location>
        <begin position="1"/>
        <end position="17"/>
    </location>
</feature>
<dbReference type="Pfam" id="PF20360">
    <property type="entry name" value="DUF6655"/>
    <property type="match status" value="1"/>
</dbReference>
<keyword evidence="1" id="KW-0732">Signal</keyword>
<comment type="caution">
    <text evidence="3">The sequence shown here is derived from an EMBL/GenBank/DDBJ whole genome shotgun (WGS) entry which is preliminary data.</text>
</comment>
<dbReference type="EMBL" id="LPZR01000025">
    <property type="protein sequence ID" value="KYO57376.1"/>
    <property type="molecule type" value="Genomic_DNA"/>
</dbReference>
<evidence type="ECO:0000313" key="4">
    <source>
        <dbReference type="Proteomes" id="UP000075787"/>
    </source>
</evidence>
<evidence type="ECO:0000313" key="2">
    <source>
        <dbReference type="EMBL" id="HAE49028.1"/>
    </source>
</evidence>
<dbReference type="InterPro" id="IPR046596">
    <property type="entry name" value="DUF6655"/>
</dbReference>
<evidence type="ECO:0008006" key="6">
    <source>
        <dbReference type="Google" id="ProtNLM"/>
    </source>
</evidence>
<proteinExistence type="predicted"/>
<dbReference type="GeneID" id="97240267"/>
<name>A0A162LW06_9PROT</name>
<evidence type="ECO:0000313" key="3">
    <source>
        <dbReference type="EMBL" id="KYO57376.1"/>
    </source>
</evidence>
<accession>A0A162LW06</accession>
<dbReference type="OrthoDB" id="7302561at2"/>
<gene>
    <name evidence="3" type="ORF">AUP44_20495</name>
    <name evidence="2" type="ORF">DCK97_16540</name>
</gene>
<feature type="chain" id="PRO_5036006751" description="DUF4136 domain-containing protein" evidence="1">
    <location>
        <begin position="18"/>
        <end position="213"/>
    </location>
</feature>
<evidence type="ECO:0000256" key="1">
    <source>
        <dbReference type="SAM" id="SignalP"/>
    </source>
</evidence>
<sequence length="213" mass="22773">MRVGSLVASLLAALALAACSSSRESLPSRTATEQLLLSSAVDRAAQELTLDLPQDAPVFLDTTNFEAIDGKYAIGAVREQLLRRGARLMPDRALADVVIEIRSGALSIDDESSLLGLPAIDIPVPMSDVSTPELALVKRDERRGTVKLAAVAYDAHDGRFVDATGPVYGYSHITDWTVLVFSWTSSDVLPEEQHVPAITASLRDFGLASAPED</sequence>
<protein>
    <recommendedName>
        <fullName evidence="6">DUF4136 domain-containing protein</fullName>
    </recommendedName>
</protein>
<dbReference type="Proteomes" id="UP000075787">
    <property type="component" value="Unassembled WGS sequence"/>
</dbReference>
<dbReference type="AlphaFoldDB" id="A0A162LW06"/>
<dbReference type="PROSITE" id="PS51257">
    <property type="entry name" value="PROKAR_LIPOPROTEIN"/>
    <property type="match status" value="1"/>
</dbReference>
<reference evidence="3 4" key="1">
    <citation type="submission" date="2015-12" db="EMBL/GenBank/DDBJ databases">
        <title>Genome sequence of Tistrella mobilis MCCC 1A02139.</title>
        <authorList>
            <person name="Lu L."/>
            <person name="Lai Q."/>
            <person name="Shao Z."/>
            <person name="Qian P."/>
        </authorList>
    </citation>
    <scope>NUCLEOTIDE SEQUENCE [LARGE SCALE GENOMIC DNA]</scope>
    <source>
        <strain evidence="3 4">MCCC 1A02139</strain>
    </source>
</reference>
<organism evidence="3 4">
    <name type="scientific">Tistrella mobilis</name>
    <dbReference type="NCBI Taxonomy" id="171437"/>
    <lineage>
        <taxon>Bacteria</taxon>
        <taxon>Pseudomonadati</taxon>
        <taxon>Pseudomonadota</taxon>
        <taxon>Alphaproteobacteria</taxon>
        <taxon>Geminicoccales</taxon>
        <taxon>Geminicoccaceae</taxon>
        <taxon>Tistrella</taxon>
    </lineage>
</organism>
<dbReference type="RefSeq" id="WP_062761597.1">
    <property type="nucleotide sequence ID" value="NZ_CP121045.1"/>
</dbReference>